<keyword evidence="4" id="KW-1185">Reference proteome</keyword>
<feature type="compositionally biased region" description="Pro residues" evidence="1">
    <location>
        <begin position="301"/>
        <end position="311"/>
    </location>
</feature>
<keyword evidence="2" id="KW-0472">Membrane</keyword>
<gene>
    <name evidence="3" type="ORF">H7B90_02160</name>
</gene>
<feature type="transmembrane region" description="Helical" evidence="2">
    <location>
        <begin position="254"/>
        <end position="273"/>
    </location>
</feature>
<feature type="compositionally biased region" description="Pro residues" evidence="1">
    <location>
        <begin position="285"/>
        <end position="294"/>
    </location>
</feature>
<keyword evidence="2" id="KW-1133">Transmembrane helix</keyword>
<accession>A0A841TX30</accession>
<comment type="caution">
    <text evidence="3">The sequence shown here is derived from an EMBL/GenBank/DDBJ whole genome shotgun (WGS) entry which is preliminary data.</text>
</comment>
<organism evidence="3 4">
    <name type="scientific">Cohnella xylanilytica</name>
    <dbReference type="NCBI Taxonomy" id="557555"/>
    <lineage>
        <taxon>Bacteria</taxon>
        <taxon>Bacillati</taxon>
        <taxon>Bacillota</taxon>
        <taxon>Bacilli</taxon>
        <taxon>Bacillales</taxon>
        <taxon>Paenibacillaceae</taxon>
        <taxon>Cohnella</taxon>
    </lineage>
</organism>
<dbReference type="RefSeq" id="WP_185134221.1">
    <property type="nucleotide sequence ID" value="NZ_JACJVR010000005.1"/>
</dbReference>
<dbReference type="AlphaFoldDB" id="A0A841TX30"/>
<proteinExistence type="predicted"/>
<protein>
    <recommendedName>
        <fullName evidence="5">Sporulation protein YpjB</fullName>
    </recommendedName>
</protein>
<reference evidence="3 4" key="1">
    <citation type="submission" date="2020-08" db="EMBL/GenBank/DDBJ databases">
        <title>Cohnella phylogeny.</title>
        <authorList>
            <person name="Dunlap C."/>
        </authorList>
    </citation>
    <scope>NUCLEOTIDE SEQUENCE [LARGE SCALE GENOMIC DNA]</scope>
    <source>
        <strain evidence="3 4">DSM 25239</strain>
    </source>
</reference>
<keyword evidence="2" id="KW-0812">Transmembrane</keyword>
<dbReference type="Pfam" id="PF09577">
    <property type="entry name" value="Spore_YpjB"/>
    <property type="match status" value="1"/>
</dbReference>
<feature type="region of interest" description="Disordered" evidence="1">
    <location>
        <begin position="279"/>
        <end position="319"/>
    </location>
</feature>
<dbReference type="EMBL" id="JACJVR010000005">
    <property type="protein sequence ID" value="MBB6690194.1"/>
    <property type="molecule type" value="Genomic_DNA"/>
</dbReference>
<sequence length="319" mass="34379">MPGTGSRGRSAWIRRIGWIVFAAWSFIGLLPISNKAEAAAEGTGADSVRAFRESADKLYAAVSQGNRLEASRSLRELERSLRGLPLKGIATAEGVQALGGSVAEMKRAWASATPDAARLEAAAGEIRLAADALANPDKPMWHRYRPILKEDANALAAAVGDGTGFAGPDARSALERLKKHYRLIRTAASLRGEPSAIERGDSVLRYAEKILKPDEPEASLARELAPSVREAMEGLFPAEGRETAAPATFMPPSWGFAATIGSFIVTILSWAGWRRFRYERDHPPSKPPAQPPAHPSAHPSAHPPVNPPGSLPPERRERR</sequence>
<evidence type="ECO:0000313" key="3">
    <source>
        <dbReference type="EMBL" id="MBB6690194.1"/>
    </source>
</evidence>
<dbReference type="Proteomes" id="UP000553776">
    <property type="component" value="Unassembled WGS sequence"/>
</dbReference>
<evidence type="ECO:0000256" key="2">
    <source>
        <dbReference type="SAM" id="Phobius"/>
    </source>
</evidence>
<evidence type="ECO:0008006" key="5">
    <source>
        <dbReference type="Google" id="ProtNLM"/>
    </source>
</evidence>
<evidence type="ECO:0000256" key="1">
    <source>
        <dbReference type="SAM" id="MobiDB-lite"/>
    </source>
</evidence>
<dbReference type="InterPro" id="IPR014231">
    <property type="entry name" value="Spore_YpjB"/>
</dbReference>
<evidence type="ECO:0000313" key="4">
    <source>
        <dbReference type="Proteomes" id="UP000553776"/>
    </source>
</evidence>
<name>A0A841TX30_9BACL</name>